<accession>A0A0A8ZD75</accession>
<name>A0A0A8ZD75_ARUDO</name>
<protein>
    <submittedName>
        <fullName evidence="1">Uncharacterized protein</fullName>
    </submittedName>
</protein>
<organism evidence="1">
    <name type="scientific">Arundo donax</name>
    <name type="common">Giant reed</name>
    <name type="synonym">Donax arundinaceus</name>
    <dbReference type="NCBI Taxonomy" id="35708"/>
    <lineage>
        <taxon>Eukaryota</taxon>
        <taxon>Viridiplantae</taxon>
        <taxon>Streptophyta</taxon>
        <taxon>Embryophyta</taxon>
        <taxon>Tracheophyta</taxon>
        <taxon>Spermatophyta</taxon>
        <taxon>Magnoliopsida</taxon>
        <taxon>Liliopsida</taxon>
        <taxon>Poales</taxon>
        <taxon>Poaceae</taxon>
        <taxon>PACMAD clade</taxon>
        <taxon>Arundinoideae</taxon>
        <taxon>Arundineae</taxon>
        <taxon>Arundo</taxon>
    </lineage>
</organism>
<evidence type="ECO:0000313" key="1">
    <source>
        <dbReference type="EMBL" id="JAD37374.1"/>
    </source>
</evidence>
<reference evidence="1" key="2">
    <citation type="journal article" date="2015" name="Data Brief">
        <title>Shoot transcriptome of the giant reed, Arundo donax.</title>
        <authorList>
            <person name="Barrero R.A."/>
            <person name="Guerrero F.D."/>
            <person name="Moolhuijzen P."/>
            <person name="Goolsby J.A."/>
            <person name="Tidwell J."/>
            <person name="Bellgard S.E."/>
            <person name="Bellgard M.I."/>
        </authorList>
    </citation>
    <scope>NUCLEOTIDE SEQUENCE</scope>
    <source>
        <tissue evidence="1">Shoot tissue taken approximately 20 cm above the soil surface</tissue>
    </source>
</reference>
<dbReference type="EMBL" id="GBRH01260521">
    <property type="protein sequence ID" value="JAD37374.1"/>
    <property type="molecule type" value="Transcribed_RNA"/>
</dbReference>
<reference evidence="1" key="1">
    <citation type="submission" date="2014-09" db="EMBL/GenBank/DDBJ databases">
        <authorList>
            <person name="Magalhaes I.L.F."/>
            <person name="Oliveira U."/>
            <person name="Santos F.R."/>
            <person name="Vidigal T.H.D.A."/>
            <person name="Brescovit A.D."/>
            <person name="Santos A.J."/>
        </authorList>
    </citation>
    <scope>NUCLEOTIDE SEQUENCE</scope>
    <source>
        <tissue evidence="1">Shoot tissue taken approximately 20 cm above the soil surface</tissue>
    </source>
</reference>
<proteinExistence type="predicted"/>
<dbReference type="AlphaFoldDB" id="A0A0A8ZD75"/>
<sequence>MSFISQSVCQTILHLSQIA</sequence>